<comment type="caution">
    <text evidence="2">The sequence shown here is derived from an EMBL/GenBank/DDBJ whole genome shotgun (WGS) entry which is preliminary data.</text>
</comment>
<sequence>MTMVSSFKFHMVKKNGVVNNVAGANVEDIQSESNDDSSNDQDSESLMFTTEQHKALLALLQGSHSMPSHSVNHITSKSQLGTGIVCIIPGSTKLESFILDT</sequence>
<dbReference type="GO" id="GO:0016740">
    <property type="term" value="F:transferase activity"/>
    <property type="evidence" value="ECO:0007669"/>
    <property type="project" value="UniProtKB-KW"/>
</dbReference>
<dbReference type="AlphaFoldDB" id="A0A392NJ87"/>
<protein>
    <submittedName>
        <fullName evidence="2">Flavonol sulfotransferase-like protein</fullName>
    </submittedName>
</protein>
<proteinExistence type="predicted"/>
<dbReference type="Proteomes" id="UP000265520">
    <property type="component" value="Unassembled WGS sequence"/>
</dbReference>
<accession>A0A392NJ87</accession>
<evidence type="ECO:0000313" key="3">
    <source>
        <dbReference type="Proteomes" id="UP000265520"/>
    </source>
</evidence>
<evidence type="ECO:0000256" key="1">
    <source>
        <dbReference type="SAM" id="MobiDB-lite"/>
    </source>
</evidence>
<dbReference type="EMBL" id="LXQA010041800">
    <property type="protein sequence ID" value="MCH99947.1"/>
    <property type="molecule type" value="Genomic_DNA"/>
</dbReference>
<reference evidence="2 3" key="1">
    <citation type="journal article" date="2018" name="Front. Plant Sci.">
        <title>Red Clover (Trifolium pratense) and Zigzag Clover (T. medium) - A Picture of Genomic Similarities and Differences.</title>
        <authorList>
            <person name="Dluhosova J."/>
            <person name="Istvanek J."/>
            <person name="Nedelnik J."/>
            <person name="Repkova J."/>
        </authorList>
    </citation>
    <scope>NUCLEOTIDE SEQUENCE [LARGE SCALE GENOMIC DNA]</scope>
    <source>
        <strain evidence="3">cv. 10/8</strain>
        <tissue evidence="2">Leaf</tissue>
    </source>
</reference>
<organism evidence="2 3">
    <name type="scientific">Trifolium medium</name>
    <dbReference type="NCBI Taxonomy" id="97028"/>
    <lineage>
        <taxon>Eukaryota</taxon>
        <taxon>Viridiplantae</taxon>
        <taxon>Streptophyta</taxon>
        <taxon>Embryophyta</taxon>
        <taxon>Tracheophyta</taxon>
        <taxon>Spermatophyta</taxon>
        <taxon>Magnoliopsida</taxon>
        <taxon>eudicotyledons</taxon>
        <taxon>Gunneridae</taxon>
        <taxon>Pentapetalae</taxon>
        <taxon>rosids</taxon>
        <taxon>fabids</taxon>
        <taxon>Fabales</taxon>
        <taxon>Fabaceae</taxon>
        <taxon>Papilionoideae</taxon>
        <taxon>50 kb inversion clade</taxon>
        <taxon>NPAAA clade</taxon>
        <taxon>Hologalegina</taxon>
        <taxon>IRL clade</taxon>
        <taxon>Trifolieae</taxon>
        <taxon>Trifolium</taxon>
    </lineage>
</organism>
<feature type="compositionally biased region" description="Acidic residues" evidence="1">
    <location>
        <begin position="29"/>
        <end position="43"/>
    </location>
</feature>
<evidence type="ECO:0000313" key="2">
    <source>
        <dbReference type="EMBL" id="MCH99947.1"/>
    </source>
</evidence>
<keyword evidence="2" id="KW-0808">Transferase</keyword>
<feature type="non-terminal residue" evidence="2">
    <location>
        <position position="101"/>
    </location>
</feature>
<name>A0A392NJ87_9FABA</name>
<feature type="region of interest" description="Disordered" evidence="1">
    <location>
        <begin position="24"/>
        <end position="46"/>
    </location>
</feature>
<keyword evidence="3" id="KW-1185">Reference proteome</keyword>